<dbReference type="SUPFAM" id="SSF53649">
    <property type="entry name" value="Alkaline phosphatase-like"/>
    <property type="match status" value="1"/>
</dbReference>
<evidence type="ECO:0000256" key="1">
    <source>
        <dbReference type="SAM" id="SignalP"/>
    </source>
</evidence>
<dbReference type="GO" id="GO:0016787">
    <property type="term" value="F:hydrolase activity"/>
    <property type="evidence" value="ECO:0007669"/>
    <property type="project" value="UniProtKB-ARBA"/>
</dbReference>
<reference evidence="2" key="1">
    <citation type="submission" date="2021-02" db="EMBL/GenBank/DDBJ databases">
        <authorList>
            <person name="Nowell W R."/>
        </authorList>
    </citation>
    <scope>NUCLEOTIDE SEQUENCE</scope>
    <source>
        <strain evidence="2">Ploen Becks lab</strain>
    </source>
</reference>
<dbReference type="EMBL" id="CAJNOC010001767">
    <property type="protein sequence ID" value="CAF0889466.1"/>
    <property type="molecule type" value="Genomic_DNA"/>
</dbReference>
<dbReference type="Gene3D" id="3.40.50.11350">
    <property type="match status" value="1"/>
</dbReference>
<name>A0A813YTG3_9BILA</name>
<dbReference type="CDD" id="cd16018">
    <property type="entry name" value="Enpp"/>
    <property type="match status" value="1"/>
</dbReference>
<gene>
    <name evidence="2" type="ORF">OXX778_LOCUS10832</name>
</gene>
<sequence>MIKILFLTIFCLIKSLSTLRNPLLFLSFDGLQSAKFEEFLIQNPNSNFSRIIRNGLKSDYLKPSTPTFTFPNHYTLITGLYPESNGIVNNVIYDPNYKEKGALKDNFDLKWYNSTEPIFYTAKKQGLKTASSFWISNNVWPRQPDIFLAFNRNYDPFLRIDELINWYIKFNLDFACMYFDEPDLTGHIYGPESNEYKQKIVFMDSVLGYLLNELERINILKKLNLIVASDHGMAQLDENQFIYLRDYVDLNLIDFDKSVIAIVSSIYPKTQDKLGELYEKLAKIPHMKVYLKNDIPKELHYSNNERIGPIVVFSDEGYRLMDKNYTYIDYGAHGYDANLTSMRAVFMAKGPNLRSGSVKPFENVNIYPLMCKLLEIKCLPNNASEVFSPDHLYNKYIQYECLQSDLCGGWADRLKGILSSYAFALITDRSLTIKLTKGCNLREILDPNEVDWNYEKTENKNLSETSINMGYDFGYSDKFKTDISMFTNLKNIDLIRVRGPMMFANGLRDNQNLTEKIKSLGYEPSKFHTAFQIHKWYSKLFKMNKKMKEKYDFYLKKMKPSSDTKLICIQIRKSDPGDKETDVFPETRFFDFVNSTFLNTSDTHKYTIFVASSKDYVKLDAKRYFKDNRVVYVDNSSFHIDVNVNECDQIENVLLEFNLMQNCDIGVVSHSGFGMLALLNRPDPFKDFYVFTKPYNDSMKMSNEEFISNWLNIATFVKFDKLGSVYFAP</sequence>
<dbReference type="OrthoDB" id="428346at2759"/>
<comment type="caution">
    <text evidence="2">The sequence shown here is derived from an EMBL/GenBank/DDBJ whole genome shotgun (WGS) entry which is preliminary data.</text>
</comment>
<protein>
    <submittedName>
        <fullName evidence="2">Uncharacterized protein</fullName>
    </submittedName>
</protein>
<dbReference type="Pfam" id="PF01663">
    <property type="entry name" value="Phosphodiest"/>
    <property type="match status" value="1"/>
</dbReference>
<organism evidence="2 3">
    <name type="scientific">Brachionus calyciflorus</name>
    <dbReference type="NCBI Taxonomy" id="104777"/>
    <lineage>
        <taxon>Eukaryota</taxon>
        <taxon>Metazoa</taxon>
        <taxon>Spiralia</taxon>
        <taxon>Gnathifera</taxon>
        <taxon>Rotifera</taxon>
        <taxon>Eurotatoria</taxon>
        <taxon>Monogononta</taxon>
        <taxon>Pseudotrocha</taxon>
        <taxon>Ploima</taxon>
        <taxon>Brachionidae</taxon>
        <taxon>Brachionus</taxon>
    </lineage>
</organism>
<accession>A0A813YTG3</accession>
<dbReference type="PANTHER" id="PTHR10151:SF120">
    <property type="entry name" value="BIS(5'-ADENOSYL)-TRIPHOSPHATASE"/>
    <property type="match status" value="1"/>
</dbReference>
<feature type="chain" id="PRO_5032583606" evidence="1">
    <location>
        <begin position="19"/>
        <end position="729"/>
    </location>
</feature>
<dbReference type="InterPro" id="IPR002591">
    <property type="entry name" value="Phosphodiest/P_Trfase"/>
</dbReference>
<dbReference type="AlphaFoldDB" id="A0A813YTG3"/>
<dbReference type="PANTHER" id="PTHR10151">
    <property type="entry name" value="ECTONUCLEOTIDE PYROPHOSPHATASE/PHOSPHODIESTERASE"/>
    <property type="match status" value="1"/>
</dbReference>
<dbReference type="Proteomes" id="UP000663879">
    <property type="component" value="Unassembled WGS sequence"/>
</dbReference>
<dbReference type="Gene3D" id="3.30.1360.180">
    <property type="match status" value="1"/>
</dbReference>
<keyword evidence="1" id="KW-0732">Signal</keyword>
<feature type="signal peptide" evidence="1">
    <location>
        <begin position="1"/>
        <end position="18"/>
    </location>
</feature>
<evidence type="ECO:0000313" key="3">
    <source>
        <dbReference type="Proteomes" id="UP000663879"/>
    </source>
</evidence>
<keyword evidence="3" id="KW-1185">Reference proteome</keyword>
<evidence type="ECO:0000313" key="2">
    <source>
        <dbReference type="EMBL" id="CAF0889466.1"/>
    </source>
</evidence>
<proteinExistence type="predicted"/>
<dbReference type="Gene3D" id="3.40.720.10">
    <property type="entry name" value="Alkaline Phosphatase, subunit A"/>
    <property type="match status" value="1"/>
</dbReference>
<dbReference type="InterPro" id="IPR017850">
    <property type="entry name" value="Alkaline_phosphatase_core_sf"/>
</dbReference>